<keyword evidence="3" id="KW-1185">Reference proteome</keyword>
<dbReference type="RefSeq" id="WP_086781276.1">
    <property type="nucleotide sequence ID" value="NZ_JAGIOO010000001.1"/>
</dbReference>
<sequence length="130" mass="14717">MSQYEIPQARDFDPLQDFDPTGQGYGPAAGQGYHPEREWARDWVRERAREELHRAWVNSTGGTKSENDAVLDDIEQGVFLELMLTIEDLAGLTLLAVLHEFNGTSIDDFVEFVVGRTEEIYEEPEAEAEA</sequence>
<comment type="caution">
    <text evidence="2">The sequence shown here is derived from an EMBL/GenBank/DDBJ whole genome shotgun (WGS) entry which is preliminary data.</text>
</comment>
<dbReference type="Proteomes" id="UP001519363">
    <property type="component" value="Unassembled WGS sequence"/>
</dbReference>
<proteinExistence type="predicted"/>
<gene>
    <name evidence="2" type="ORF">JOF53_002370</name>
</gene>
<protein>
    <recommendedName>
        <fullName evidence="4">Tail assembly chaperone</fullName>
    </recommendedName>
</protein>
<evidence type="ECO:0000313" key="3">
    <source>
        <dbReference type="Proteomes" id="UP001519363"/>
    </source>
</evidence>
<organism evidence="2 3">
    <name type="scientific">Crossiella equi</name>
    <dbReference type="NCBI Taxonomy" id="130796"/>
    <lineage>
        <taxon>Bacteria</taxon>
        <taxon>Bacillati</taxon>
        <taxon>Actinomycetota</taxon>
        <taxon>Actinomycetes</taxon>
        <taxon>Pseudonocardiales</taxon>
        <taxon>Pseudonocardiaceae</taxon>
        <taxon>Crossiella</taxon>
    </lineage>
</organism>
<accession>A0ABS5AA91</accession>
<reference evidence="2 3" key="1">
    <citation type="submission" date="2021-03" db="EMBL/GenBank/DDBJ databases">
        <title>Sequencing the genomes of 1000 actinobacteria strains.</title>
        <authorList>
            <person name="Klenk H.-P."/>
        </authorList>
    </citation>
    <scope>NUCLEOTIDE SEQUENCE [LARGE SCALE GENOMIC DNA]</scope>
    <source>
        <strain evidence="2 3">DSM 44580</strain>
    </source>
</reference>
<name>A0ABS5AA91_9PSEU</name>
<evidence type="ECO:0008006" key="4">
    <source>
        <dbReference type="Google" id="ProtNLM"/>
    </source>
</evidence>
<evidence type="ECO:0000256" key="1">
    <source>
        <dbReference type="SAM" id="MobiDB-lite"/>
    </source>
</evidence>
<dbReference type="EMBL" id="JAGIOO010000001">
    <property type="protein sequence ID" value="MBP2473498.1"/>
    <property type="molecule type" value="Genomic_DNA"/>
</dbReference>
<evidence type="ECO:0000313" key="2">
    <source>
        <dbReference type="EMBL" id="MBP2473498.1"/>
    </source>
</evidence>
<feature type="region of interest" description="Disordered" evidence="1">
    <location>
        <begin position="1"/>
        <end position="36"/>
    </location>
</feature>